<sequence length="310" mass="35650">MKHFFNDLLNKQVFFKYGFYLLLFMSIVLNILILPIMSFDSELYIFFILSVIFLGIGYYEKPIWVLLLGTAIVVTARFFLIAEPFSGPITYIIHLITYFLITFISTGLMRNYQRIKSGNIELVTALANALDSRDSLTANHSQNVARLSLEIAKEMNLPRHLYDVILEGGLLHVIGKIGVPEHILIKQGKLTDEEYTLIKEHPVIGYNIIKHISNFDKNGILNIVLYHHERYDGKGYPKGLKGEDIPLVARIVALADTFDAMTSKRVYRDKLDLDYAVFEIRKHRGTQFDPNVVDAFLKLYKRKMNGLDLK</sequence>
<evidence type="ECO:0000313" key="5">
    <source>
        <dbReference type="Proteomes" id="UP001232245"/>
    </source>
</evidence>
<reference evidence="4 5" key="1">
    <citation type="submission" date="2023-07" db="EMBL/GenBank/DDBJ databases">
        <title>Genomic Encyclopedia of Type Strains, Phase IV (KMG-IV): sequencing the most valuable type-strain genomes for metagenomic binning, comparative biology and taxonomic classification.</title>
        <authorList>
            <person name="Goeker M."/>
        </authorList>
    </citation>
    <scope>NUCLEOTIDE SEQUENCE [LARGE SCALE GENOMIC DNA]</scope>
    <source>
        <strain evidence="4 5">DSM 17723</strain>
    </source>
</reference>
<keyword evidence="1" id="KW-1133">Transmembrane helix</keyword>
<protein>
    <submittedName>
        <fullName evidence="4">HD-GYP domain-containing protein (C-di-GMP phosphodiesterase class II)</fullName>
    </submittedName>
</protein>
<comment type="caution">
    <text evidence="4">The sequence shown here is derived from an EMBL/GenBank/DDBJ whole genome shotgun (WGS) entry which is preliminary data.</text>
</comment>
<evidence type="ECO:0000256" key="1">
    <source>
        <dbReference type="SAM" id="Phobius"/>
    </source>
</evidence>
<dbReference type="PANTHER" id="PTHR43155">
    <property type="entry name" value="CYCLIC DI-GMP PHOSPHODIESTERASE PA4108-RELATED"/>
    <property type="match status" value="1"/>
</dbReference>
<gene>
    <name evidence="4" type="ORF">J2S02_002264</name>
</gene>
<feature type="transmembrane region" description="Helical" evidence="1">
    <location>
        <begin position="88"/>
        <end position="109"/>
    </location>
</feature>
<keyword evidence="1" id="KW-0812">Transmembrane</keyword>
<evidence type="ECO:0000259" key="2">
    <source>
        <dbReference type="PROSITE" id="PS51831"/>
    </source>
</evidence>
<feature type="transmembrane region" description="Helical" evidence="1">
    <location>
        <begin position="20"/>
        <end position="37"/>
    </location>
</feature>
<dbReference type="PANTHER" id="PTHR43155:SF2">
    <property type="entry name" value="CYCLIC DI-GMP PHOSPHODIESTERASE PA4108"/>
    <property type="match status" value="1"/>
</dbReference>
<dbReference type="CDD" id="cd00077">
    <property type="entry name" value="HDc"/>
    <property type="match status" value="1"/>
</dbReference>
<dbReference type="Pfam" id="PF13487">
    <property type="entry name" value="HD_5"/>
    <property type="match status" value="1"/>
</dbReference>
<evidence type="ECO:0000259" key="3">
    <source>
        <dbReference type="PROSITE" id="PS51832"/>
    </source>
</evidence>
<keyword evidence="1" id="KW-0472">Membrane</keyword>
<accession>A0ABT9Z3S8</accession>
<dbReference type="Gene3D" id="1.10.3210.10">
    <property type="entry name" value="Hypothetical protein af1432"/>
    <property type="match status" value="1"/>
</dbReference>
<dbReference type="InterPro" id="IPR003607">
    <property type="entry name" value="HD/PDEase_dom"/>
</dbReference>
<evidence type="ECO:0000313" key="4">
    <source>
        <dbReference type="EMBL" id="MDQ0225920.1"/>
    </source>
</evidence>
<dbReference type="RefSeq" id="WP_174881166.1">
    <property type="nucleotide sequence ID" value="NZ_CADEPK010000321.1"/>
</dbReference>
<feature type="transmembrane region" description="Helical" evidence="1">
    <location>
        <begin position="43"/>
        <end position="59"/>
    </location>
</feature>
<dbReference type="InterPro" id="IPR006674">
    <property type="entry name" value="HD_domain"/>
</dbReference>
<keyword evidence="5" id="KW-1185">Reference proteome</keyword>
<name>A0ABT9Z3S8_9BACI</name>
<dbReference type="SMART" id="SM00471">
    <property type="entry name" value="HDc"/>
    <property type="match status" value="1"/>
</dbReference>
<dbReference type="EMBL" id="JAUSTZ010000003">
    <property type="protein sequence ID" value="MDQ0225920.1"/>
    <property type="molecule type" value="Genomic_DNA"/>
</dbReference>
<dbReference type="PROSITE" id="PS51832">
    <property type="entry name" value="HD_GYP"/>
    <property type="match status" value="1"/>
</dbReference>
<feature type="domain" description="HD" evidence="2">
    <location>
        <begin position="137"/>
        <end position="261"/>
    </location>
</feature>
<proteinExistence type="predicted"/>
<dbReference type="InterPro" id="IPR037522">
    <property type="entry name" value="HD_GYP_dom"/>
</dbReference>
<feature type="domain" description="HD-GYP" evidence="3">
    <location>
        <begin position="115"/>
        <end position="310"/>
    </location>
</feature>
<dbReference type="SUPFAM" id="SSF109604">
    <property type="entry name" value="HD-domain/PDEase-like"/>
    <property type="match status" value="1"/>
</dbReference>
<feature type="transmembrane region" description="Helical" evidence="1">
    <location>
        <begin position="64"/>
        <end position="82"/>
    </location>
</feature>
<organism evidence="4 5">
    <name type="scientific">Metabacillus niabensis</name>
    <dbReference type="NCBI Taxonomy" id="324854"/>
    <lineage>
        <taxon>Bacteria</taxon>
        <taxon>Bacillati</taxon>
        <taxon>Bacillota</taxon>
        <taxon>Bacilli</taxon>
        <taxon>Bacillales</taxon>
        <taxon>Bacillaceae</taxon>
        <taxon>Metabacillus</taxon>
    </lineage>
</organism>
<dbReference type="Proteomes" id="UP001232245">
    <property type="component" value="Unassembled WGS sequence"/>
</dbReference>
<dbReference type="PROSITE" id="PS51831">
    <property type="entry name" value="HD"/>
    <property type="match status" value="1"/>
</dbReference>